<name>A0A813C760_9DINO</name>
<reference evidence="1" key="1">
    <citation type="submission" date="2021-02" db="EMBL/GenBank/DDBJ databases">
        <authorList>
            <person name="Dougan E. K."/>
            <person name="Rhodes N."/>
            <person name="Thang M."/>
            <person name="Chan C."/>
        </authorList>
    </citation>
    <scope>NUCLEOTIDE SEQUENCE</scope>
</reference>
<dbReference type="EMBL" id="CAJNJA010089275">
    <property type="protein sequence ID" value="CAE7939649.1"/>
    <property type="molecule type" value="Genomic_DNA"/>
</dbReference>
<evidence type="ECO:0000313" key="2">
    <source>
        <dbReference type="Proteomes" id="UP000601435"/>
    </source>
</evidence>
<accession>A0A813C760</accession>
<feature type="non-terminal residue" evidence="1">
    <location>
        <position position="313"/>
    </location>
</feature>
<keyword evidence="2" id="KW-1185">Reference proteome</keyword>
<dbReference type="OrthoDB" id="446052at2759"/>
<dbReference type="Proteomes" id="UP000601435">
    <property type="component" value="Unassembled WGS sequence"/>
</dbReference>
<protein>
    <submittedName>
        <fullName evidence="1">Uncharacterized protein</fullName>
    </submittedName>
</protein>
<gene>
    <name evidence="1" type="ORF">SNEC2469_LOCUS33589</name>
</gene>
<sequence>EPVFKFRTADKAWPCEAGTWNHRAEAVYRAAAENSEHENVKPVLARGLKAVKFVHWRIPPKVWQRFIHTHNSFHQGSGANFIDHLEESVAIESEWELETSKSGLHSANPRYKTAYKDFLLAKSMYFHDWDSYRKALSLMHMLQKRFKVWTPCHQFWCAHVDFLGEMDPSAVISCMHQLAVLITGNMCKFYSNSQVPKAAGKASSERLPGWTFQRWDQDSAKMNLINLPMGESVVARKLSAQNGEQDCKNNGKRAQVCGDVREELAGLGVRDKKARVECQGDGGNSSAAQPASEDPQISLLDAAEGFSVNGCWD</sequence>
<comment type="caution">
    <text evidence="1">The sequence shown here is derived from an EMBL/GenBank/DDBJ whole genome shotgun (WGS) entry which is preliminary data.</text>
</comment>
<evidence type="ECO:0000313" key="1">
    <source>
        <dbReference type="EMBL" id="CAE7939649.1"/>
    </source>
</evidence>
<organism evidence="1 2">
    <name type="scientific">Symbiodinium necroappetens</name>
    <dbReference type="NCBI Taxonomy" id="1628268"/>
    <lineage>
        <taxon>Eukaryota</taxon>
        <taxon>Sar</taxon>
        <taxon>Alveolata</taxon>
        <taxon>Dinophyceae</taxon>
        <taxon>Suessiales</taxon>
        <taxon>Symbiodiniaceae</taxon>
        <taxon>Symbiodinium</taxon>
    </lineage>
</organism>
<proteinExistence type="predicted"/>
<dbReference type="AlphaFoldDB" id="A0A813C760"/>